<feature type="compositionally biased region" description="Basic and acidic residues" evidence="1">
    <location>
        <begin position="37"/>
        <end position="51"/>
    </location>
</feature>
<keyword evidence="3" id="KW-1185">Reference proteome</keyword>
<sequence length="140" mass="15564">MKTRRNGPASPSHPIRKRAATATSPPTKPGPKRPRAGTRENVDPGNEEEKHGPRRSSRRKKTGEGEDNEDDKDDDDDDDDTGGETTGDEEDEEDEGEGTSVTRLTPHLMYINLRKRNTLDVPQPVAQPQVVRPLPNHWPA</sequence>
<comment type="caution">
    <text evidence="2">The sequence shown here is derived from an EMBL/GenBank/DDBJ whole genome shotgun (WGS) entry which is preliminary data.</text>
</comment>
<name>A0A8H6LXC2_9AGAR</name>
<feature type="compositionally biased region" description="Acidic residues" evidence="1">
    <location>
        <begin position="65"/>
        <end position="97"/>
    </location>
</feature>
<protein>
    <submittedName>
        <fullName evidence="2">Uncharacterized protein</fullName>
    </submittedName>
</protein>
<feature type="region of interest" description="Disordered" evidence="1">
    <location>
        <begin position="1"/>
        <end position="107"/>
    </location>
</feature>
<dbReference type="Proteomes" id="UP000521943">
    <property type="component" value="Unassembled WGS sequence"/>
</dbReference>
<accession>A0A8H6LXC2</accession>
<feature type="compositionally biased region" description="Basic residues" evidence="1">
    <location>
        <begin position="52"/>
        <end position="61"/>
    </location>
</feature>
<organism evidence="2 3">
    <name type="scientific">Ephemerocybe angulata</name>
    <dbReference type="NCBI Taxonomy" id="980116"/>
    <lineage>
        <taxon>Eukaryota</taxon>
        <taxon>Fungi</taxon>
        <taxon>Dikarya</taxon>
        <taxon>Basidiomycota</taxon>
        <taxon>Agaricomycotina</taxon>
        <taxon>Agaricomycetes</taxon>
        <taxon>Agaricomycetidae</taxon>
        <taxon>Agaricales</taxon>
        <taxon>Agaricineae</taxon>
        <taxon>Psathyrellaceae</taxon>
        <taxon>Ephemerocybe</taxon>
    </lineage>
</organism>
<evidence type="ECO:0000256" key="1">
    <source>
        <dbReference type="SAM" id="MobiDB-lite"/>
    </source>
</evidence>
<reference evidence="2 3" key="1">
    <citation type="submission" date="2020-07" db="EMBL/GenBank/DDBJ databases">
        <title>Comparative genomics of pyrophilous fungi reveals a link between fire events and developmental genes.</title>
        <authorList>
            <consortium name="DOE Joint Genome Institute"/>
            <person name="Steindorff A.S."/>
            <person name="Carver A."/>
            <person name="Calhoun S."/>
            <person name="Stillman K."/>
            <person name="Liu H."/>
            <person name="Lipzen A."/>
            <person name="Pangilinan J."/>
            <person name="Labutti K."/>
            <person name="Bruns T.D."/>
            <person name="Grigoriev I.V."/>
        </authorList>
    </citation>
    <scope>NUCLEOTIDE SEQUENCE [LARGE SCALE GENOMIC DNA]</scope>
    <source>
        <strain evidence="2 3">CBS 144469</strain>
    </source>
</reference>
<proteinExistence type="predicted"/>
<evidence type="ECO:0000313" key="2">
    <source>
        <dbReference type="EMBL" id="KAF6747483.1"/>
    </source>
</evidence>
<evidence type="ECO:0000313" key="3">
    <source>
        <dbReference type="Proteomes" id="UP000521943"/>
    </source>
</evidence>
<gene>
    <name evidence="2" type="ORF">DFP72DRAFT_1075150</name>
</gene>
<dbReference type="AlphaFoldDB" id="A0A8H6LXC2"/>
<dbReference type="EMBL" id="JACGCI010000080">
    <property type="protein sequence ID" value="KAF6747483.1"/>
    <property type="molecule type" value="Genomic_DNA"/>
</dbReference>